<reference evidence="2 3" key="1">
    <citation type="journal article" date="2020" name="ISME J.">
        <title>Enrichment and physiological characterization of a novel comammox Nitrospira indicates ammonium inhibition of complete nitrification.</title>
        <authorList>
            <person name="Sakoula D."/>
            <person name="Koch H."/>
            <person name="Frank J."/>
            <person name="Jetten M.S.M."/>
            <person name="van Kessel M.A.H.J."/>
            <person name="Lucker S."/>
        </authorList>
    </citation>
    <scope>NUCLEOTIDE SEQUENCE [LARGE SCALE GENOMIC DNA]</scope>
    <source>
        <strain evidence="2">Comreactor17</strain>
    </source>
</reference>
<sequence length="351" mass="39998">MSSWSMSIGWLRFTVPSSTVEILKRVLGEGDWIRDEKGYEGYREVWICRGNDSGYGRIATGAKRAPREVHVDLSQELISHWSFDKFHTLAAWVLDQKGHFGRIDVALDDRVGVIDVDGVYEAVAKGHCVSHFRQCRIIGGLDVPTGAERGKTLALGSRQSESYLRIYDKAAEQRAKEKPVDGPWMRWEMEWKRERAQAVGLALSTLDQESFQKYIVGVFRTAVDFRNCTRADDPKDRYYAPILPWWKDLTEGMARAKLAIVQAVKTIEQVKRWAERSLAPTLSLLCAHPEAGERWLVRTIVDGVDRWRSKHLAFLQGGKTLENTRRRLQWWNPRDGFSAAYGSGMNEASPA</sequence>
<dbReference type="AlphaFoldDB" id="A0A7S8IXT6"/>
<dbReference type="EMBL" id="CP047423">
    <property type="protein sequence ID" value="QPD02265.1"/>
    <property type="molecule type" value="Genomic_DNA"/>
</dbReference>
<accession>A0A7S8IXT6</accession>
<evidence type="ECO:0000313" key="2">
    <source>
        <dbReference type="EMBL" id="QPD02265.1"/>
    </source>
</evidence>
<evidence type="ECO:0000313" key="3">
    <source>
        <dbReference type="Proteomes" id="UP000593737"/>
    </source>
</evidence>
<organism evidence="2 3">
    <name type="scientific">Candidatus Nitrospira kreftii</name>
    <dbReference type="NCBI Taxonomy" id="2652173"/>
    <lineage>
        <taxon>Bacteria</taxon>
        <taxon>Pseudomonadati</taxon>
        <taxon>Nitrospirota</taxon>
        <taxon>Nitrospiria</taxon>
        <taxon>Nitrospirales</taxon>
        <taxon>Nitrospiraceae</taxon>
        <taxon>Nitrospira</taxon>
    </lineage>
</organism>
<evidence type="ECO:0000259" key="1">
    <source>
        <dbReference type="Pfam" id="PF02486"/>
    </source>
</evidence>
<dbReference type="InterPro" id="IPR003491">
    <property type="entry name" value="REP-like_C"/>
</dbReference>
<protein>
    <recommendedName>
        <fullName evidence="1">Replication initiation protein-like C-terminal domain-containing protein</fullName>
    </recommendedName>
</protein>
<name>A0A7S8IXT6_9BACT</name>
<proteinExistence type="predicted"/>
<dbReference type="Pfam" id="PF02486">
    <property type="entry name" value="Rep_trans"/>
    <property type="match status" value="1"/>
</dbReference>
<dbReference type="Proteomes" id="UP000593737">
    <property type="component" value="Chromosome"/>
</dbReference>
<feature type="domain" description="Replication initiation protein-like C-terminal" evidence="1">
    <location>
        <begin position="99"/>
        <end position="297"/>
    </location>
</feature>
<dbReference type="KEGG" id="nkf:Nkreftii_000039"/>
<gene>
    <name evidence="2" type="ORF">Nkreftii_000039</name>
</gene>